<protein>
    <submittedName>
        <fullName evidence="12">Uncharacterized protein</fullName>
    </submittedName>
</protein>
<dbReference type="EMBL" id="VHII01000003">
    <property type="protein sequence ID" value="KAF1392675.1"/>
    <property type="molecule type" value="Genomic_DNA"/>
</dbReference>
<dbReference type="Gene3D" id="2.60.40.10">
    <property type="entry name" value="Immunoglobulins"/>
    <property type="match status" value="3"/>
</dbReference>
<dbReference type="GO" id="GO:0016787">
    <property type="term" value="F:hydrolase activity"/>
    <property type="evidence" value="ECO:0007669"/>
    <property type="project" value="UniProtKB-KW"/>
</dbReference>
<dbReference type="InterPro" id="IPR000157">
    <property type="entry name" value="TIR_dom"/>
</dbReference>
<dbReference type="InterPro" id="IPR015621">
    <property type="entry name" value="IL-1_rcpt_fam"/>
</dbReference>
<dbReference type="PRINTS" id="PR01536">
    <property type="entry name" value="INTRLKN1R12F"/>
</dbReference>
<keyword evidence="4" id="KW-0378">Hydrolase</keyword>
<evidence type="ECO:0000256" key="4">
    <source>
        <dbReference type="ARBA" id="ARBA00022801"/>
    </source>
</evidence>
<keyword evidence="9" id="KW-0472">Membrane</keyword>
<sequence>MTEEIFNSAELHVETVWPEVIMKVKVLLLPLFCLLTLLTGAECAAPKEIYVKEGEMVALYCPSCRGYDHGDAKLIWTSYTTQDMDLTNNVSSAEQRQLGIVVHGRSLVILSASVNYQGNYSCSQGSASTWFRLTVLTPQSREYEKMTQYPTTCYTQETCTLHCPDVNRPAPNIPNITSNGIIWHKEGESLPKDSYFSSVEESDHGVYTCTRSYLCYGQIYNMTFTVVLDVQPKEKPVKDAAITEPQNNHVFHVDLGSPKVIDCKAVMYLKFDKVFWLIGKSFVETDNSLPVFYNFTRENNDGELKMTASLVFKKVSEEDLSKNYTCKLQSASELSGFVTINLAQKPRPSYLSLALGVVGIVLVMVLTVVIYVRFKINITLFLRDTIGCHSSTSDGKSYDAFLVCYKSNTDAGLHEDDRKELENVLEERFGYSLCLYDRDVLPGKAVAEAVLDCIEQSRTVVLVPTSPDPGPGSGLLSAIHEALVERQTRLVFIKTETTDVLRSGSLPEALQLLGEAGNCVTWKGISSMPPSSSFWKQLRYYLPSPQRAPKVRLLPQTIQDVMSL</sequence>
<feature type="domain" description="TIR" evidence="10">
    <location>
        <begin position="396"/>
        <end position="542"/>
    </location>
</feature>
<dbReference type="PANTHER" id="PTHR11890:SF6">
    <property type="entry name" value="INTERLEUKIN-18 RECEPTOR 1"/>
    <property type="match status" value="1"/>
</dbReference>
<evidence type="ECO:0000259" key="11">
    <source>
        <dbReference type="PROSITE" id="PS50835"/>
    </source>
</evidence>
<dbReference type="SMART" id="SM00409">
    <property type="entry name" value="IG"/>
    <property type="match status" value="3"/>
</dbReference>
<dbReference type="PROSITE" id="PS50104">
    <property type="entry name" value="TIR"/>
    <property type="match status" value="1"/>
</dbReference>
<dbReference type="PANTHER" id="PTHR11890">
    <property type="entry name" value="INTERLEUKIN-1 RECEPTOR FAMILY MEMBER"/>
    <property type="match status" value="1"/>
</dbReference>
<evidence type="ECO:0000256" key="6">
    <source>
        <dbReference type="ARBA" id="ARBA00023157"/>
    </source>
</evidence>
<dbReference type="InterPro" id="IPR036179">
    <property type="entry name" value="Ig-like_dom_sf"/>
</dbReference>
<accession>A0A6A5FLP2</accession>
<feature type="domain" description="Ig-like" evidence="11">
    <location>
        <begin position="18"/>
        <end position="122"/>
    </location>
</feature>
<keyword evidence="9" id="KW-0812">Transmembrane</keyword>
<evidence type="ECO:0000313" key="13">
    <source>
        <dbReference type="Proteomes" id="UP000465112"/>
    </source>
</evidence>
<dbReference type="PROSITE" id="PS50835">
    <property type="entry name" value="IG_LIKE"/>
    <property type="match status" value="2"/>
</dbReference>
<evidence type="ECO:0000256" key="9">
    <source>
        <dbReference type="SAM" id="Phobius"/>
    </source>
</evidence>
<evidence type="ECO:0000313" key="12">
    <source>
        <dbReference type="EMBL" id="KAF1392675.1"/>
    </source>
</evidence>
<keyword evidence="5" id="KW-0520">NAD</keyword>
<keyword evidence="8" id="KW-0393">Immunoglobulin domain</keyword>
<evidence type="ECO:0000256" key="2">
    <source>
        <dbReference type="ARBA" id="ARBA00022729"/>
    </source>
</evidence>
<dbReference type="PRINTS" id="PR01537">
    <property type="entry name" value="INTRLKN1R1F"/>
</dbReference>
<feature type="transmembrane region" description="Helical" evidence="9">
    <location>
        <begin position="350"/>
        <end position="374"/>
    </location>
</feature>
<dbReference type="InterPro" id="IPR035897">
    <property type="entry name" value="Toll_tir_struct_dom_sf"/>
</dbReference>
<dbReference type="OrthoDB" id="9940746at2759"/>
<dbReference type="InterPro" id="IPR003599">
    <property type="entry name" value="Ig_sub"/>
</dbReference>
<dbReference type="GO" id="GO:0004908">
    <property type="term" value="F:interleukin-1 receptor activity"/>
    <property type="evidence" value="ECO:0007669"/>
    <property type="project" value="InterPro"/>
</dbReference>
<dbReference type="Gene3D" id="3.40.50.10140">
    <property type="entry name" value="Toll/interleukin-1 receptor homology (TIR) domain"/>
    <property type="match status" value="1"/>
</dbReference>
<dbReference type="SMART" id="SM00255">
    <property type="entry name" value="TIR"/>
    <property type="match status" value="1"/>
</dbReference>
<dbReference type="InterPro" id="IPR013783">
    <property type="entry name" value="Ig-like_fold"/>
</dbReference>
<gene>
    <name evidence="12" type="ORF">PFLUV_G00030520</name>
</gene>
<proteinExistence type="inferred from homology"/>
<dbReference type="InterPro" id="IPR007110">
    <property type="entry name" value="Ig-like_dom"/>
</dbReference>
<dbReference type="SUPFAM" id="SSF52200">
    <property type="entry name" value="Toll/Interleukin receptor TIR domain"/>
    <property type="match status" value="1"/>
</dbReference>
<dbReference type="AlphaFoldDB" id="A0A6A5FLP2"/>
<keyword evidence="9" id="KW-1133">Transmembrane helix</keyword>
<dbReference type="Proteomes" id="UP000465112">
    <property type="component" value="Chromosome 3"/>
</dbReference>
<keyword evidence="13" id="KW-1185">Reference proteome</keyword>
<feature type="domain" description="Ig-like" evidence="11">
    <location>
        <begin position="138"/>
        <end position="225"/>
    </location>
</feature>
<organism evidence="12 13">
    <name type="scientific">Perca fluviatilis</name>
    <name type="common">European perch</name>
    <dbReference type="NCBI Taxonomy" id="8168"/>
    <lineage>
        <taxon>Eukaryota</taxon>
        <taxon>Metazoa</taxon>
        <taxon>Chordata</taxon>
        <taxon>Craniata</taxon>
        <taxon>Vertebrata</taxon>
        <taxon>Euteleostomi</taxon>
        <taxon>Actinopterygii</taxon>
        <taxon>Neopterygii</taxon>
        <taxon>Teleostei</taxon>
        <taxon>Neoteleostei</taxon>
        <taxon>Acanthomorphata</taxon>
        <taxon>Eupercaria</taxon>
        <taxon>Perciformes</taxon>
        <taxon>Percoidei</taxon>
        <taxon>Percidae</taxon>
        <taxon>Percinae</taxon>
        <taxon>Perca</taxon>
    </lineage>
</organism>
<evidence type="ECO:0000256" key="5">
    <source>
        <dbReference type="ARBA" id="ARBA00023027"/>
    </source>
</evidence>
<keyword evidence="2" id="KW-0732">Signal</keyword>
<keyword evidence="7" id="KW-0325">Glycoprotein</keyword>
<name>A0A6A5FLP2_PERFL</name>
<dbReference type="InterPro" id="IPR004074">
    <property type="entry name" value="IL-1_rcpt_I/II-typ"/>
</dbReference>
<dbReference type="Pfam" id="PF01582">
    <property type="entry name" value="TIR"/>
    <property type="match status" value="1"/>
</dbReference>
<reference evidence="12 13" key="1">
    <citation type="submission" date="2019-06" db="EMBL/GenBank/DDBJ databases">
        <title>A chromosome-scale genome assembly of the European perch, Perca fluviatilis.</title>
        <authorList>
            <person name="Roques C."/>
            <person name="Zahm M."/>
            <person name="Cabau C."/>
            <person name="Klopp C."/>
            <person name="Bouchez O."/>
            <person name="Donnadieu C."/>
            <person name="Kuhl H."/>
            <person name="Gislard M."/>
            <person name="Guendouz S."/>
            <person name="Journot L."/>
            <person name="Haffray P."/>
            <person name="Bestin A."/>
            <person name="Morvezen R."/>
            <person name="Feron R."/>
            <person name="Wen M."/>
            <person name="Jouanno E."/>
            <person name="Herpin A."/>
            <person name="Schartl M."/>
            <person name="Postlethwait J."/>
            <person name="Schaerlinger B."/>
            <person name="Chardard D."/>
            <person name="Lecocq T."/>
            <person name="Poncet C."/>
            <person name="Jaffrelo L."/>
            <person name="Lampietro C."/>
            <person name="Guiguen Y."/>
        </authorList>
    </citation>
    <scope>NUCLEOTIDE SEQUENCE [LARGE SCALE GENOMIC DNA]</scope>
    <source>
        <tissue evidence="12">Blood</tissue>
    </source>
</reference>
<evidence type="ECO:0000256" key="7">
    <source>
        <dbReference type="ARBA" id="ARBA00023180"/>
    </source>
</evidence>
<keyword evidence="6" id="KW-1015">Disulfide bond</keyword>
<comment type="similarity">
    <text evidence="1">Belongs to the interleukin-1 receptor family.</text>
</comment>
<evidence type="ECO:0000256" key="8">
    <source>
        <dbReference type="ARBA" id="ARBA00023319"/>
    </source>
</evidence>
<evidence type="ECO:0000259" key="10">
    <source>
        <dbReference type="PROSITE" id="PS50104"/>
    </source>
</evidence>
<evidence type="ECO:0000256" key="3">
    <source>
        <dbReference type="ARBA" id="ARBA00022737"/>
    </source>
</evidence>
<dbReference type="SUPFAM" id="SSF48726">
    <property type="entry name" value="Immunoglobulin"/>
    <property type="match status" value="2"/>
</dbReference>
<keyword evidence="3" id="KW-0677">Repeat</keyword>
<evidence type="ECO:0000256" key="1">
    <source>
        <dbReference type="ARBA" id="ARBA00009752"/>
    </source>
</evidence>
<comment type="caution">
    <text evidence="12">The sequence shown here is derived from an EMBL/GenBank/DDBJ whole genome shotgun (WGS) entry which is preliminary data.</text>
</comment>